<dbReference type="Proteomes" id="UP001300604">
    <property type="component" value="Chromosome"/>
</dbReference>
<gene>
    <name evidence="1" type="ORF">PXC00_03285</name>
</gene>
<dbReference type="RefSeq" id="WP_275846110.1">
    <property type="nucleotide sequence ID" value="NZ_CP135996.1"/>
</dbReference>
<evidence type="ECO:0000313" key="2">
    <source>
        <dbReference type="Proteomes" id="UP001300604"/>
    </source>
</evidence>
<proteinExistence type="predicted"/>
<organism evidence="1 2">
    <name type="scientific">Caproicibacterium argilliputei</name>
    <dbReference type="NCBI Taxonomy" id="3030016"/>
    <lineage>
        <taxon>Bacteria</taxon>
        <taxon>Bacillati</taxon>
        <taxon>Bacillota</taxon>
        <taxon>Clostridia</taxon>
        <taxon>Eubacteriales</taxon>
        <taxon>Oscillospiraceae</taxon>
        <taxon>Caproicibacterium</taxon>
    </lineage>
</organism>
<evidence type="ECO:0000313" key="1">
    <source>
        <dbReference type="EMBL" id="WOC32914.1"/>
    </source>
</evidence>
<dbReference type="AlphaFoldDB" id="A0AA97D9V2"/>
<reference evidence="1" key="1">
    <citation type="submission" date="2023-09" db="EMBL/GenBank/DDBJ databases">
        <authorList>
            <person name="Zeng C."/>
        </authorList>
    </citation>
    <scope>NUCLEOTIDE SEQUENCE</scope>
    <source>
        <strain evidence="1">ZCY20-5</strain>
    </source>
</reference>
<keyword evidence="2" id="KW-1185">Reference proteome</keyword>
<protein>
    <submittedName>
        <fullName evidence="1">Uncharacterized protein</fullName>
    </submittedName>
</protein>
<reference evidence="1" key="2">
    <citation type="submission" date="2024-06" db="EMBL/GenBank/DDBJ databases">
        <title>Caproicibacterium argilliputei sp. nov, a novel caproic acid producing anaerobic bacterium isolated from pit mud.</title>
        <authorList>
            <person name="Xia S."/>
        </authorList>
    </citation>
    <scope>NUCLEOTIDE SEQUENCE</scope>
    <source>
        <strain evidence="1">ZCY20-5</strain>
    </source>
</reference>
<name>A0AA97D9V2_9FIRM</name>
<sequence>MIKMRLTALPDELPQEIERLKENHIILDVSKPERNRGSIYYRQYVDAEPKEPQVSKKHTLQPADDEVFYSTFLDE</sequence>
<accession>A0AA97D9V2</accession>
<dbReference type="KEGG" id="carl:PXC00_03285"/>
<dbReference type="EMBL" id="CP135996">
    <property type="protein sequence ID" value="WOC32914.1"/>
    <property type="molecule type" value="Genomic_DNA"/>
</dbReference>